<comment type="caution">
    <text evidence="2">The sequence shown here is derived from an EMBL/GenBank/DDBJ whole genome shotgun (WGS) entry which is preliminary data.</text>
</comment>
<evidence type="ECO:0000256" key="1">
    <source>
        <dbReference type="SAM" id="Phobius"/>
    </source>
</evidence>
<dbReference type="EMBL" id="PPCV01000005">
    <property type="protein sequence ID" value="RXW32002.1"/>
    <property type="molecule type" value="Genomic_DNA"/>
</dbReference>
<feature type="transmembrane region" description="Helical" evidence="1">
    <location>
        <begin position="7"/>
        <end position="30"/>
    </location>
</feature>
<dbReference type="AlphaFoldDB" id="A0A4Q2EHG8"/>
<keyword evidence="1" id="KW-1133">Transmembrane helix</keyword>
<dbReference type="RefSeq" id="WP_129458742.1">
    <property type="nucleotide sequence ID" value="NZ_PPCV01000005.1"/>
</dbReference>
<dbReference type="Proteomes" id="UP000290624">
    <property type="component" value="Unassembled WGS sequence"/>
</dbReference>
<protein>
    <submittedName>
        <fullName evidence="2">Uncharacterized protein</fullName>
    </submittedName>
</protein>
<sequence>MAREGGAAALQAVGVVIVAAGLIVGVLAAVSEGRIGASIAYASCSVTGGSCVDPHVLVGLGTHSEGCAVPPAGPAGATRLAYRVDVGAGEPVNVEESAGGAFTVTRSAGRDSTVGFHGRSWSQDAAAVLYTAGSPAQLGGVLTGLRRQQRQESWFGSGGSVVADAWAGVGAGVFTAAGEPSAPEPSGRYTPTGVGLAPSAHAYELANAMGEAGGAVPIGTARWQGGGTTEAFAGGTATTPLGLEIDRDAASYITQVRTTVPAGRGTRVSALRVDSVAQASQAGGLFRGLGVTSARRYAQAVQSAPEPSTRDVIGAFTEAASRSGYVSRSTADPTAGLPAVVPLDDLAAEMERARVRTPAAEHWDGSSWQAWTPCR</sequence>
<gene>
    <name evidence="2" type="ORF">C1706_08120</name>
</gene>
<evidence type="ECO:0000313" key="3">
    <source>
        <dbReference type="Proteomes" id="UP000290624"/>
    </source>
</evidence>
<proteinExistence type="predicted"/>
<keyword evidence="1" id="KW-0472">Membrane</keyword>
<reference evidence="2 3" key="1">
    <citation type="submission" date="2018-01" db="EMBL/GenBank/DDBJ databases">
        <title>Lactibacter flavus gen. nov., sp. nov., a novel bacterium of the family Propionibacteriaceae isolated from raw milk and dairy products.</title>
        <authorList>
            <person name="Wenning M."/>
            <person name="Breitenwieser F."/>
            <person name="Huptas C."/>
            <person name="von Neubeck M."/>
            <person name="Busse H.-J."/>
            <person name="Scherer S."/>
        </authorList>
    </citation>
    <scope>NUCLEOTIDE SEQUENCE [LARGE SCALE GENOMIC DNA]</scope>
    <source>
        <strain evidence="2 3">VG341</strain>
    </source>
</reference>
<evidence type="ECO:0000313" key="2">
    <source>
        <dbReference type="EMBL" id="RXW32002.1"/>
    </source>
</evidence>
<name>A0A4Q2EHG8_9ACTN</name>
<keyword evidence="1" id="KW-0812">Transmembrane</keyword>
<accession>A0A4Q2EHG8</accession>
<organism evidence="2 3">
    <name type="scientific">Propioniciclava flava</name>
    <dbReference type="NCBI Taxonomy" id="2072026"/>
    <lineage>
        <taxon>Bacteria</taxon>
        <taxon>Bacillati</taxon>
        <taxon>Actinomycetota</taxon>
        <taxon>Actinomycetes</taxon>
        <taxon>Propionibacteriales</taxon>
        <taxon>Propionibacteriaceae</taxon>
        <taxon>Propioniciclava</taxon>
    </lineage>
</organism>
<keyword evidence="3" id="KW-1185">Reference proteome</keyword>